<keyword evidence="8" id="KW-0472">Membrane</keyword>
<accession>A0A149PUR8</accession>
<organism evidence="11 12">
    <name type="scientific">Paraburkholderia monticola</name>
    <dbReference type="NCBI Taxonomy" id="1399968"/>
    <lineage>
        <taxon>Bacteria</taxon>
        <taxon>Pseudomonadati</taxon>
        <taxon>Pseudomonadota</taxon>
        <taxon>Betaproteobacteria</taxon>
        <taxon>Burkholderiales</taxon>
        <taxon>Burkholderiaceae</taxon>
        <taxon>Paraburkholderia</taxon>
    </lineage>
</organism>
<dbReference type="InterPro" id="IPR003439">
    <property type="entry name" value="ABC_transporter-like_ATP-bd"/>
</dbReference>
<name>A0A149PUR8_9BURK</name>
<dbReference type="InterPro" id="IPR017871">
    <property type="entry name" value="ABC_transporter-like_CS"/>
</dbReference>
<evidence type="ECO:0000256" key="3">
    <source>
        <dbReference type="ARBA" id="ARBA00022448"/>
    </source>
</evidence>
<keyword evidence="12" id="KW-1185">Reference proteome</keyword>
<dbReference type="SMART" id="SM00382">
    <property type="entry name" value="AAA"/>
    <property type="match status" value="1"/>
</dbReference>
<keyword evidence="3" id="KW-0813">Transport</keyword>
<evidence type="ECO:0000256" key="6">
    <source>
        <dbReference type="ARBA" id="ARBA00022741"/>
    </source>
</evidence>
<keyword evidence="7 11" id="KW-0067">ATP-binding</keyword>
<dbReference type="Gene3D" id="3.40.50.300">
    <property type="entry name" value="P-loop containing nucleotide triphosphate hydrolases"/>
    <property type="match status" value="1"/>
</dbReference>
<dbReference type="CDD" id="cd03262">
    <property type="entry name" value="ABC_HisP_GlnQ"/>
    <property type="match status" value="1"/>
</dbReference>
<evidence type="ECO:0000256" key="7">
    <source>
        <dbReference type="ARBA" id="ARBA00022840"/>
    </source>
</evidence>
<dbReference type="PROSITE" id="PS00211">
    <property type="entry name" value="ABC_TRANSPORTER_1"/>
    <property type="match status" value="1"/>
</dbReference>
<dbReference type="FunFam" id="3.40.50.300:FF:000020">
    <property type="entry name" value="Amino acid ABC transporter ATP-binding component"/>
    <property type="match status" value="1"/>
</dbReference>
<dbReference type="Proteomes" id="UP000075613">
    <property type="component" value="Unassembled WGS sequence"/>
</dbReference>
<dbReference type="InterPro" id="IPR030679">
    <property type="entry name" value="ABC_ATPase_HisP-typ"/>
</dbReference>
<proteinExistence type="inferred from homology"/>
<dbReference type="PANTHER" id="PTHR43166">
    <property type="entry name" value="AMINO ACID IMPORT ATP-BINDING PROTEIN"/>
    <property type="match status" value="1"/>
</dbReference>
<evidence type="ECO:0000256" key="5">
    <source>
        <dbReference type="ARBA" id="ARBA00022519"/>
    </source>
</evidence>
<dbReference type="InterPro" id="IPR003593">
    <property type="entry name" value="AAA+_ATPase"/>
</dbReference>
<dbReference type="PANTHER" id="PTHR43166:SF35">
    <property type="entry name" value="L-CYSTINE IMPORT ATP-BINDING PROTEIN TCYN"/>
    <property type="match status" value="1"/>
</dbReference>
<evidence type="ECO:0000256" key="1">
    <source>
        <dbReference type="ARBA" id="ARBA00004202"/>
    </source>
</evidence>
<dbReference type="PROSITE" id="PS50893">
    <property type="entry name" value="ABC_TRANSPORTER_2"/>
    <property type="match status" value="1"/>
</dbReference>
<sequence>MNAIADMPSSAQSSAPPASATANAPHAAPLIDVRDLRKRFGDVEVLRGVDLQIARSEVVCIIGPSGSGKSTLLRCLAALETYDHGDVRIEGELLGYAERNGKRVRASQGEINRVRRNVGMVFQQFNLWPHMTALGNVMEALLRVRGMSGDEARRRANAMLETVGLAHKGDAYPAKLSGGQQQRVAIARALAMEPHIMLFDEPTSALDPELVGEVLQVMKQLARDGMTMAVVTHEMGFAAQVADKVVFIDQGRIAVQGKPRDVFHDAAQPRLRQFLQNYFDRNAFWTRGPDDTQPL</sequence>
<evidence type="ECO:0000313" key="12">
    <source>
        <dbReference type="Proteomes" id="UP000075613"/>
    </source>
</evidence>
<keyword evidence="6" id="KW-0547">Nucleotide-binding</keyword>
<reference evidence="11 12" key="1">
    <citation type="journal article" date="2015" name="Int. J. Syst. Evol. Microbiol.">
        <title>Burkholderia monticola sp. nov., isolated from mountain soil.</title>
        <authorList>
            <person name="Baek I."/>
            <person name="Seo B."/>
            <person name="Lee I."/>
            <person name="Yi H."/>
            <person name="Chun J."/>
        </authorList>
    </citation>
    <scope>NUCLEOTIDE SEQUENCE [LARGE SCALE GENOMIC DNA]</scope>
    <source>
        <strain evidence="11 12">JC2948</strain>
    </source>
</reference>
<dbReference type="Pfam" id="PF00005">
    <property type="entry name" value="ABC_tran"/>
    <property type="match status" value="1"/>
</dbReference>
<evidence type="ECO:0000313" key="11">
    <source>
        <dbReference type="EMBL" id="KXU88792.1"/>
    </source>
</evidence>
<dbReference type="EMBL" id="LRBG01000007">
    <property type="protein sequence ID" value="KXU88792.1"/>
    <property type="molecule type" value="Genomic_DNA"/>
</dbReference>
<evidence type="ECO:0000259" key="10">
    <source>
        <dbReference type="PROSITE" id="PS50893"/>
    </source>
</evidence>
<dbReference type="SUPFAM" id="SSF52540">
    <property type="entry name" value="P-loop containing nucleoside triphosphate hydrolases"/>
    <property type="match status" value="1"/>
</dbReference>
<keyword evidence="5" id="KW-0997">Cell inner membrane</keyword>
<keyword evidence="4" id="KW-1003">Cell membrane</keyword>
<evidence type="ECO:0000256" key="8">
    <source>
        <dbReference type="ARBA" id="ARBA00023136"/>
    </source>
</evidence>
<evidence type="ECO:0000256" key="2">
    <source>
        <dbReference type="ARBA" id="ARBA00005417"/>
    </source>
</evidence>
<dbReference type="InterPro" id="IPR050086">
    <property type="entry name" value="MetN_ABC_transporter-like"/>
</dbReference>
<dbReference type="PIRSF" id="PIRSF039085">
    <property type="entry name" value="ABC_ATPase_HisP"/>
    <property type="match status" value="1"/>
</dbReference>
<comment type="caution">
    <text evidence="11">The sequence shown here is derived from an EMBL/GenBank/DDBJ whole genome shotgun (WGS) entry which is preliminary data.</text>
</comment>
<comment type="subcellular location">
    <subcellularLocation>
        <location evidence="1">Cell membrane</location>
        <topology evidence="1">Peripheral membrane protein</topology>
    </subcellularLocation>
</comment>
<dbReference type="GO" id="GO:0015424">
    <property type="term" value="F:ABC-type amino acid transporter activity"/>
    <property type="evidence" value="ECO:0007669"/>
    <property type="project" value="InterPro"/>
</dbReference>
<dbReference type="GO" id="GO:0016887">
    <property type="term" value="F:ATP hydrolysis activity"/>
    <property type="evidence" value="ECO:0007669"/>
    <property type="project" value="InterPro"/>
</dbReference>
<dbReference type="RefSeq" id="WP_062127533.1">
    <property type="nucleotide sequence ID" value="NZ_LRBG01000007.1"/>
</dbReference>
<dbReference type="OrthoDB" id="9802264at2"/>
<dbReference type="AlphaFoldDB" id="A0A149PUR8"/>
<evidence type="ECO:0000256" key="4">
    <source>
        <dbReference type="ARBA" id="ARBA00022475"/>
    </source>
</evidence>
<feature type="region of interest" description="Disordered" evidence="9">
    <location>
        <begin position="1"/>
        <end position="26"/>
    </location>
</feature>
<evidence type="ECO:0000256" key="9">
    <source>
        <dbReference type="SAM" id="MobiDB-lite"/>
    </source>
</evidence>
<dbReference type="InterPro" id="IPR027417">
    <property type="entry name" value="P-loop_NTPase"/>
</dbReference>
<gene>
    <name evidence="11" type="ORF">CI15_10845</name>
</gene>
<protein>
    <submittedName>
        <fullName evidence="11">ATP-binding protein</fullName>
    </submittedName>
</protein>
<dbReference type="GO" id="GO:0005524">
    <property type="term" value="F:ATP binding"/>
    <property type="evidence" value="ECO:0007669"/>
    <property type="project" value="UniProtKB-KW"/>
</dbReference>
<dbReference type="GO" id="GO:0005886">
    <property type="term" value="C:plasma membrane"/>
    <property type="evidence" value="ECO:0007669"/>
    <property type="project" value="UniProtKB-SubCell"/>
</dbReference>
<feature type="domain" description="ABC transporter" evidence="10">
    <location>
        <begin position="31"/>
        <end position="275"/>
    </location>
</feature>
<comment type="similarity">
    <text evidence="2">Belongs to the ABC transporter superfamily.</text>
</comment>
<dbReference type="STRING" id="1399968.CI15_10845"/>